<dbReference type="Gene3D" id="1.10.1050.10">
    <property type="entry name" value="Ribosomal Protein S4 Delta 41, Chain A, domain 1"/>
    <property type="match status" value="1"/>
</dbReference>
<protein>
    <submittedName>
        <fullName evidence="8">Ribosomal protein S4</fullName>
    </submittedName>
</protein>
<reference evidence="8" key="1">
    <citation type="journal article" date="2004" name="Science">
        <title>The genome of the diatom Thalassiosira pseudonana: ecology, evolution, and metabolism.</title>
        <authorList>
            <person name="Armbrust E.V."/>
            <person name="Berges J.A."/>
            <person name="Bowler C."/>
            <person name="Green B.R."/>
            <person name="Martinez D."/>
            <person name="Putnam N.H."/>
            <person name="Zhou S."/>
            <person name="Allen A.E."/>
            <person name="Apt K.E."/>
            <person name="Bechner M."/>
            <person name="Brzezinski M.A."/>
            <person name="Chaal B.K."/>
            <person name="Chiovitti A."/>
            <person name="Davis A.K."/>
            <person name="Demarest M.S."/>
            <person name="Detter J.C."/>
            <person name="Glavina T."/>
            <person name="Goodstein D."/>
            <person name="Hadi M.Z."/>
            <person name="Hellsten U."/>
            <person name="Hildebrand M."/>
            <person name="Jenkins B.D."/>
            <person name="Jurka J."/>
            <person name="Kapitonov V.V."/>
            <person name="Kroger N."/>
            <person name="Lau W.W."/>
            <person name="Lane T.W."/>
            <person name="Larimer F.W."/>
            <person name="Lippmeier J.C."/>
            <person name="Lucas S."/>
            <person name="Medina M."/>
            <person name="Montsant A."/>
            <person name="Obornik M."/>
            <person name="Parker M.S."/>
            <person name="Palenik B."/>
            <person name="Pazour G.J."/>
            <person name="Richardson P.M."/>
            <person name="Rynearson T.A."/>
            <person name="Saito M.A."/>
            <person name="Schwartz D.C."/>
            <person name="Thamatrakoln K."/>
            <person name="Valentin K."/>
            <person name="Vardi A."/>
            <person name="Wilkerson F.P."/>
            <person name="Rokhsar D.S."/>
        </authorList>
    </citation>
    <scope>NUCLEOTIDE SEQUENCE</scope>
</reference>
<dbReference type="SUPFAM" id="SSF55174">
    <property type="entry name" value="Alpha-L RNA-binding motif"/>
    <property type="match status" value="1"/>
</dbReference>
<geneLocation type="mitochondrion" evidence="8"/>
<evidence type="ECO:0000256" key="1">
    <source>
        <dbReference type="ARBA" id="ARBA00007465"/>
    </source>
</evidence>
<dbReference type="Pfam" id="PF01479">
    <property type="entry name" value="S4"/>
    <property type="match status" value="1"/>
</dbReference>
<dbReference type="EMBL" id="DQ186202">
    <property type="protein sequence ID" value="AAZ99407.1"/>
    <property type="molecule type" value="Genomic_DNA"/>
</dbReference>
<dbReference type="PROSITE" id="PS00632">
    <property type="entry name" value="RIBOSOMAL_S4"/>
    <property type="match status" value="1"/>
</dbReference>
<dbReference type="EMBL" id="MT383636">
    <property type="protein sequence ID" value="QWM92928.1"/>
    <property type="molecule type" value="Genomic_DNA"/>
</dbReference>
<reference evidence="9" key="4">
    <citation type="journal article" date="2021" name="Ecol Indic">
        <title>Morphological and molecular identification reveals that waters from an isolated oasis in Tamanrasset (extreme South of Algerian Sahara) are colonized by opportunistic and pollution-tolerant diatom species.</title>
        <authorList>
            <person name="Gastineau R."/>
            <person name="Hamedi C."/>
            <person name="Baba Hamed M.B."/>
            <person name="Abi-Ayad S.-M.E.-A."/>
            <person name="Bak M."/>
            <person name="Lemieux C."/>
            <person name="Turmel M."/>
            <person name="Dobosz S."/>
            <person name="Wrobel R.J."/>
            <person name="Kierzek A."/>
            <person name="Lange-Bertalot H."/>
            <person name="Witkowski A."/>
        </authorList>
    </citation>
    <scope>NUCLEOTIDE SEQUENCE</scope>
    <source>
        <strain evidence="9">SZCER1827</strain>
    </source>
</reference>
<evidence type="ECO:0000256" key="4">
    <source>
        <dbReference type="ARBA" id="ARBA00022980"/>
    </source>
</evidence>
<accession>Q3S297</accession>
<evidence type="ECO:0000256" key="6">
    <source>
        <dbReference type="PROSITE-ProRule" id="PRU00182"/>
    </source>
</evidence>
<dbReference type="RefSeq" id="YP_316600.1">
    <property type="nucleotide sequence ID" value="NC_007405.1"/>
</dbReference>
<dbReference type="GO" id="GO:0005840">
    <property type="term" value="C:ribosome"/>
    <property type="evidence" value="ECO:0007669"/>
    <property type="project" value="UniProtKB-KW"/>
</dbReference>
<keyword evidence="4 8" id="KW-0689">Ribosomal protein</keyword>
<organism evidence="8">
    <name type="scientific">Thalassiosira pseudonana</name>
    <name type="common">Marine diatom</name>
    <name type="synonym">Cyclotella nana</name>
    <dbReference type="NCBI Taxonomy" id="35128"/>
    <lineage>
        <taxon>Eukaryota</taxon>
        <taxon>Sar</taxon>
        <taxon>Stramenopiles</taxon>
        <taxon>Ochrophyta</taxon>
        <taxon>Bacillariophyta</taxon>
        <taxon>Coscinodiscophyceae</taxon>
        <taxon>Thalassiosirophycidae</taxon>
        <taxon>Thalassiosirales</taxon>
        <taxon>Thalassiosiraceae</taxon>
        <taxon>Thalassiosira</taxon>
    </lineage>
</organism>
<keyword evidence="5" id="KW-0687">Ribonucleoprotein</keyword>
<dbReference type="PANTHER" id="PTHR11831:SF4">
    <property type="entry name" value="SMALL RIBOSOMAL SUBUNIT PROTEIN US4M"/>
    <property type="match status" value="1"/>
</dbReference>
<feature type="domain" description="RNA-binding S4" evidence="7">
    <location>
        <begin position="135"/>
        <end position="197"/>
    </location>
</feature>
<name>Q3S297_THAPS</name>
<gene>
    <name evidence="8" type="primary">rps4</name>
</gene>
<evidence type="ECO:0000313" key="9">
    <source>
        <dbReference type="EMBL" id="QWM92928.1"/>
    </source>
</evidence>
<dbReference type="GO" id="GO:0019843">
    <property type="term" value="F:rRNA binding"/>
    <property type="evidence" value="ECO:0007669"/>
    <property type="project" value="UniProtKB-KW"/>
</dbReference>
<dbReference type="PANTHER" id="PTHR11831">
    <property type="entry name" value="30S 40S RIBOSOMAL PROTEIN"/>
    <property type="match status" value="1"/>
</dbReference>
<keyword evidence="2 6" id="KW-0699">rRNA-binding</keyword>
<keyword evidence="8" id="KW-0496">Mitochondrion</keyword>
<dbReference type="CDD" id="cd00165">
    <property type="entry name" value="S4"/>
    <property type="match status" value="1"/>
</dbReference>
<keyword evidence="3 6" id="KW-0694">RNA-binding</keyword>
<comment type="similarity">
    <text evidence="1">Belongs to the universal ribosomal protein uS4 family.</text>
</comment>
<dbReference type="GO" id="GO:1990904">
    <property type="term" value="C:ribonucleoprotein complex"/>
    <property type="evidence" value="ECO:0007669"/>
    <property type="project" value="UniProtKB-KW"/>
</dbReference>
<dbReference type="InterPro" id="IPR022801">
    <property type="entry name" value="Ribosomal_uS4"/>
</dbReference>
<dbReference type="PROSITE" id="PS50889">
    <property type="entry name" value="S4"/>
    <property type="match status" value="1"/>
</dbReference>
<evidence type="ECO:0000256" key="5">
    <source>
        <dbReference type="ARBA" id="ARBA00023274"/>
    </source>
</evidence>
<dbReference type="InterPro" id="IPR018079">
    <property type="entry name" value="Ribosomal_uS4_CS"/>
</dbReference>
<dbReference type="SMART" id="SM00363">
    <property type="entry name" value="S4"/>
    <property type="match status" value="1"/>
</dbReference>
<evidence type="ECO:0000259" key="7">
    <source>
        <dbReference type="SMART" id="SM00363"/>
    </source>
</evidence>
<dbReference type="InterPro" id="IPR002942">
    <property type="entry name" value="S4_RNA-bd"/>
</dbReference>
<dbReference type="AlphaFoldDB" id="Q3S297"/>
<reference evidence="8" key="3">
    <citation type="submission" date="2005-08" db="EMBL/GenBank/DDBJ databases">
        <authorList>
            <person name="Oudot-Le Secq M.-P."/>
            <person name="Green B.R."/>
        </authorList>
    </citation>
    <scope>NUCLEOTIDE SEQUENCE</scope>
</reference>
<dbReference type="InterPro" id="IPR036986">
    <property type="entry name" value="S4_RNA-bd_sf"/>
</dbReference>
<proteinExistence type="inferred from homology"/>
<evidence type="ECO:0000256" key="3">
    <source>
        <dbReference type="ARBA" id="ARBA00022884"/>
    </source>
</evidence>
<evidence type="ECO:0000256" key="2">
    <source>
        <dbReference type="ARBA" id="ARBA00022730"/>
    </source>
</evidence>
<dbReference type="GeneID" id="3671151"/>
<evidence type="ECO:0000313" key="8">
    <source>
        <dbReference type="EMBL" id="AAZ99407.1"/>
    </source>
</evidence>
<dbReference type="Gene3D" id="3.10.290.10">
    <property type="entry name" value="RNA-binding S4 domain"/>
    <property type="match status" value="1"/>
</dbReference>
<reference evidence="8" key="2">
    <citation type="submission" date="2005-08" db="EMBL/GenBank/DDBJ databases">
        <authorList>
            <person name="Medina M."/>
        </authorList>
    </citation>
    <scope>NUCLEOTIDE SEQUENCE</scope>
</reference>
<sequence length="248" mass="30411">MLQLCFLGIVSKIFMHFTKNRRNKPLYKKFLPLKKKIQNNDKFMKFNKQKWQKFQHLISKFKRKRFYDPISYFLFNFKNFFSKKFKYNLQNKQRLSLFYGNLRKSYLKKLVKESLKESKHINSQATVLLIEKLETRLDTILYRTHFCHSFRSAKQLISHQKIYVNNKIVKHNFHALKKGDIITLDKSITNFVASNILKSEMWPIPPKHFYINYRTLQILIIEDIKYSNCFSYYPFWIDFNSFIRFYEK</sequence>